<gene>
    <name evidence="2" type="ORF">BJY14_007738</name>
</gene>
<evidence type="ECO:0000256" key="1">
    <source>
        <dbReference type="SAM" id="Phobius"/>
    </source>
</evidence>
<keyword evidence="1" id="KW-1133">Transmembrane helix</keyword>
<dbReference type="Proteomes" id="UP000529783">
    <property type="component" value="Unassembled WGS sequence"/>
</dbReference>
<keyword evidence="1" id="KW-0812">Transmembrane</keyword>
<comment type="caution">
    <text evidence="2">The sequence shown here is derived from an EMBL/GenBank/DDBJ whole genome shotgun (WGS) entry which is preliminary data.</text>
</comment>
<proteinExistence type="predicted"/>
<evidence type="ECO:0000313" key="3">
    <source>
        <dbReference type="Proteomes" id="UP000529783"/>
    </source>
</evidence>
<keyword evidence="1" id="KW-0472">Membrane</keyword>
<organism evidence="2 3">
    <name type="scientific">Actinomadura luteofluorescens</name>
    <dbReference type="NCBI Taxonomy" id="46163"/>
    <lineage>
        <taxon>Bacteria</taxon>
        <taxon>Bacillati</taxon>
        <taxon>Actinomycetota</taxon>
        <taxon>Actinomycetes</taxon>
        <taxon>Streptosporangiales</taxon>
        <taxon>Thermomonosporaceae</taxon>
        <taxon>Actinomadura</taxon>
    </lineage>
</organism>
<name>A0A7Y9ERG9_9ACTN</name>
<keyword evidence="3" id="KW-1185">Reference proteome</keyword>
<protein>
    <submittedName>
        <fullName evidence="2">Transposase</fullName>
    </submittedName>
</protein>
<feature type="transmembrane region" description="Helical" evidence="1">
    <location>
        <begin position="21"/>
        <end position="38"/>
    </location>
</feature>
<accession>A0A7Y9ERG9</accession>
<dbReference type="AlphaFoldDB" id="A0A7Y9ERG9"/>
<reference evidence="2 3" key="1">
    <citation type="submission" date="2020-07" db="EMBL/GenBank/DDBJ databases">
        <title>Sequencing the genomes of 1000 actinobacteria strains.</title>
        <authorList>
            <person name="Klenk H.-P."/>
        </authorList>
    </citation>
    <scope>NUCLEOTIDE SEQUENCE [LARGE SCALE GENOMIC DNA]</scope>
    <source>
        <strain evidence="2 3">DSM 40398</strain>
    </source>
</reference>
<evidence type="ECO:0000313" key="2">
    <source>
        <dbReference type="EMBL" id="NYD51755.1"/>
    </source>
</evidence>
<sequence length="39" mass="4695">MSWLSGCRRLHRRYERKPEHFLAFVAIAATLICHRRLAK</sequence>
<dbReference type="EMBL" id="JACCBA010000001">
    <property type="protein sequence ID" value="NYD51755.1"/>
    <property type="molecule type" value="Genomic_DNA"/>
</dbReference>